<accession>A0ACC3SII3</accession>
<protein>
    <submittedName>
        <fullName evidence="1">Uncharacterized protein</fullName>
    </submittedName>
</protein>
<gene>
    <name evidence="1" type="ORF">M8818_001943</name>
</gene>
<proteinExistence type="predicted"/>
<reference evidence="1" key="1">
    <citation type="submission" date="2024-02" db="EMBL/GenBank/DDBJ databases">
        <title>Metagenome Assembled Genome of Zalaria obscura JY119.</title>
        <authorList>
            <person name="Vighnesh L."/>
            <person name="Jagadeeshwari U."/>
            <person name="Venkata Ramana C."/>
            <person name="Sasikala C."/>
        </authorList>
    </citation>
    <scope>NUCLEOTIDE SEQUENCE</scope>
    <source>
        <strain evidence="1">JY119</strain>
    </source>
</reference>
<dbReference type="Proteomes" id="UP001320706">
    <property type="component" value="Unassembled WGS sequence"/>
</dbReference>
<evidence type="ECO:0000313" key="2">
    <source>
        <dbReference type="Proteomes" id="UP001320706"/>
    </source>
</evidence>
<keyword evidence="2" id="KW-1185">Reference proteome</keyword>
<sequence length="170" mass="19305">MSSAWAIRYRILKSCMRAFVMAMVYSEYDRCPRSNASASNITLYQWHHTAKTWTYPSGRIHPALVSEQKAAYPQKSPDDAAERFGPEILDPFNPGSPESAQPQPRASSPERPFHPGFAHSRIPDWPVWPQGWTELVDSVTPLSGTHQIVPDSHSGGFIWPYDVFYGDRRE</sequence>
<evidence type="ECO:0000313" key="1">
    <source>
        <dbReference type="EMBL" id="KAK8215322.1"/>
    </source>
</evidence>
<name>A0ACC3SII3_9PEZI</name>
<comment type="caution">
    <text evidence="1">The sequence shown here is derived from an EMBL/GenBank/DDBJ whole genome shotgun (WGS) entry which is preliminary data.</text>
</comment>
<dbReference type="EMBL" id="JAMKPW020000008">
    <property type="protein sequence ID" value="KAK8215322.1"/>
    <property type="molecule type" value="Genomic_DNA"/>
</dbReference>
<organism evidence="1 2">
    <name type="scientific">Zalaria obscura</name>
    <dbReference type="NCBI Taxonomy" id="2024903"/>
    <lineage>
        <taxon>Eukaryota</taxon>
        <taxon>Fungi</taxon>
        <taxon>Dikarya</taxon>
        <taxon>Ascomycota</taxon>
        <taxon>Pezizomycotina</taxon>
        <taxon>Dothideomycetes</taxon>
        <taxon>Dothideomycetidae</taxon>
        <taxon>Dothideales</taxon>
        <taxon>Zalariaceae</taxon>
        <taxon>Zalaria</taxon>
    </lineage>
</organism>